<reference evidence="14 15" key="2">
    <citation type="journal article" date="2016" name="ISME J.">
        <title>Characterization of the first cultured representative of Verrucomicrobia subdivision 5 indicates the proposal of a novel phylum.</title>
        <authorList>
            <person name="Spring S."/>
            <person name="Bunk B."/>
            <person name="Sproer C."/>
            <person name="Schumann P."/>
            <person name="Rohde M."/>
            <person name="Tindall B.J."/>
            <person name="Klenk H.P."/>
        </authorList>
    </citation>
    <scope>NUCLEOTIDE SEQUENCE [LARGE SCALE GENOMIC DNA]</scope>
    <source>
        <strain evidence="14 15">L21-Fru-AB</strain>
    </source>
</reference>
<dbReference type="EC" id="2.7.6.3" evidence="3"/>
<name>A0A0G3EHX3_9BACT</name>
<comment type="function">
    <text evidence="10">Catalyzes the transfer of pyrophosphate from adenosine triphosphate (ATP) to 6-hydroxymethyl-7,8-dihydropterin, an enzymatic step in folate biosynthesis pathway.</text>
</comment>
<evidence type="ECO:0000256" key="2">
    <source>
        <dbReference type="ARBA" id="ARBA00005810"/>
    </source>
</evidence>
<dbReference type="EMBL" id="CP010904">
    <property type="protein sequence ID" value="AKJ64405.1"/>
    <property type="molecule type" value="Genomic_DNA"/>
</dbReference>
<dbReference type="GO" id="GO:0016301">
    <property type="term" value="F:kinase activity"/>
    <property type="evidence" value="ECO:0007669"/>
    <property type="project" value="UniProtKB-KW"/>
</dbReference>
<dbReference type="PROSITE" id="PS00794">
    <property type="entry name" value="HPPK"/>
    <property type="match status" value="1"/>
</dbReference>
<dbReference type="PANTHER" id="PTHR43071">
    <property type="entry name" value="2-AMINO-4-HYDROXY-6-HYDROXYMETHYLDIHYDROPTERIDINE PYROPHOSPHOKINASE"/>
    <property type="match status" value="1"/>
</dbReference>
<dbReference type="OrthoDB" id="9808041at2"/>
<gene>
    <name evidence="14" type="primary">sulD</name>
    <name evidence="14" type="ORF">L21SP4_01156</name>
</gene>
<dbReference type="InterPro" id="IPR035907">
    <property type="entry name" value="Hppk_sf"/>
</dbReference>
<comment type="pathway">
    <text evidence="1">Cofactor biosynthesis; tetrahydrofolate biosynthesis; 2-amino-4-hydroxy-6-hydroxymethyl-7,8-dihydropteridine diphosphate from 7,8-dihydroneopterin triphosphate: step 4/4.</text>
</comment>
<comment type="similarity">
    <text evidence="2">Belongs to the HPPK family.</text>
</comment>
<evidence type="ECO:0000256" key="4">
    <source>
        <dbReference type="ARBA" id="ARBA00016218"/>
    </source>
</evidence>
<sequence length="167" mass="18881">MEAAFSLGSNRGDRLAHLSRARDLLAATEGAALAAQSRVYETEPVGVRPEFSHLFFLNAVVIVESEYGPERWKARIGEIEDALGRVRSDDRYAPRNVDVDLLYVDDLVRSSADLTVPHPRWRERKFVVRPLCDVRPDAVLPGETRRVARVLEELEDPAGIELFAEKW</sequence>
<keyword evidence="6" id="KW-0547">Nucleotide-binding</keyword>
<organism evidence="14 15">
    <name type="scientific">Kiritimatiella glycovorans</name>
    <dbReference type="NCBI Taxonomy" id="1307763"/>
    <lineage>
        <taxon>Bacteria</taxon>
        <taxon>Pseudomonadati</taxon>
        <taxon>Kiritimatiellota</taxon>
        <taxon>Kiritimatiellia</taxon>
        <taxon>Kiritimatiellales</taxon>
        <taxon>Kiritimatiellaceae</taxon>
        <taxon>Kiritimatiella</taxon>
    </lineage>
</organism>
<dbReference type="NCBIfam" id="TIGR01498">
    <property type="entry name" value="folK"/>
    <property type="match status" value="1"/>
</dbReference>
<keyword evidence="8" id="KW-0067">ATP-binding</keyword>
<accession>A0A0G3EHX3</accession>
<evidence type="ECO:0000259" key="13">
    <source>
        <dbReference type="PROSITE" id="PS00794"/>
    </source>
</evidence>
<evidence type="ECO:0000313" key="15">
    <source>
        <dbReference type="Proteomes" id="UP000035268"/>
    </source>
</evidence>
<dbReference type="STRING" id="1307763.L21SP4_01156"/>
<evidence type="ECO:0000256" key="1">
    <source>
        <dbReference type="ARBA" id="ARBA00005051"/>
    </source>
</evidence>
<dbReference type="GO" id="GO:0003848">
    <property type="term" value="F:2-amino-4-hydroxy-6-hydroxymethyldihydropteridine diphosphokinase activity"/>
    <property type="evidence" value="ECO:0007669"/>
    <property type="project" value="UniProtKB-EC"/>
</dbReference>
<dbReference type="Pfam" id="PF01288">
    <property type="entry name" value="HPPK"/>
    <property type="match status" value="1"/>
</dbReference>
<proteinExistence type="inferred from homology"/>
<dbReference type="SUPFAM" id="SSF55083">
    <property type="entry name" value="6-hydroxymethyl-7,8-dihydropterin pyrophosphokinase, HPPK"/>
    <property type="match status" value="1"/>
</dbReference>
<evidence type="ECO:0000256" key="7">
    <source>
        <dbReference type="ARBA" id="ARBA00022777"/>
    </source>
</evidence>
<evidence type="ECO:0000256" key="5">
    <source>
        <dbReference type="ARBA" id="ARBA00022679"/>
    </source>
</evidence>
<feature type="domain" description="7,8-dihydro-6-hydroxymethylpterin-pyrophosphokinase" evidence="13">
    <location>
        <begin position="91"/>
        <end position="102"/>
    </location>
</feature>
<evidence type="ECO:0000256" key="10">
    <source>
        <dbReference type="ARBA" id="ARBA00029409"/>
    </source>
</evidence>
<dbReference type="Gene3D" id="3.30.70.560">
    <property type="entry name" value="7,8-Dihydro-6-hydroxymethylpterin-pyrophosphokinase HPPK"/>
    <property type="match status" value="1"/>
</dbReference>
<reference evidence="15" key="1">
    <citation type="submission" date="2015-02" db="EMBL/GenBank/DDBJ databases">
        <title>Description and complete genome sequence of the first cultured representative of the subdivision 5 of the Verrucomicrobia phylum.</title>
        <authorList>
            <person name="Spring S."/>
            <person name="Bunk B."/>
            <person name="Sproer C."/>
            <person name="Klenk H.-P."/>
        </authorList>
    </citation>
    <scope>NUCLEOTIDE SEQUENCE [LARGE SCALE GENOMIC DNA]</scope>
    <source>
        <strain evidence="15">L21-Fru-AB</strain>
    </source>
</reference>
<keyword evidence="9" id="KW-0289">Folate biosynthesis</keyword>
<protein>
    <recommendedName>
        <fullName evidence="4">2-amino-4-hydroxy-6-hydroxymethyldihydropteridine pyrophosphokinase</fullName>
        <ecNumber evidence="3">2.7.6.3</ecNumber>
    </recommendedName>
    <alternativeName>
        <fullName evidence="11">6-hydroxymethyl-7,8-dihydropterin pyrophosphokinase</fullName>
    </alternativeName>
    <alternativeName>
        <fullName evidence="12">7,8-dihydro-6-hydroxymethylpterin-pyrophosphokinase</fullName>
    </alternativeName>
</protein>
<evidence type="ECO:0000256" key="6">
    <source>
        <dbReference type="ARBA" id="ARBA00022741"/>
    </source>
</evidence>
<dbReference type="AlphaFoldDB" id="A0A0G3EHX3"/>
<dbReference type="CDD" id="cd00483">
    <property type="entry name" value="HPPK"/>
    <property type="match status" value="1"/>
</dbReference>
<evidence type="ECO:0000256" key="11">
    <source>
        <dbReference type="ARBA" id="ARBA00029766"/>
    </source>
</evidence>
<evidence type="ECO:0000256" key="3">
    <source>
        <dbReference type="ARBA" id="ARBA00013253"/>
    </source>
</evidence>
<dbReference type="UniPathway" id="UPA00077">
    <property type="reaction ID" value="UER00155"/>
</dbReference>
<dbReference type="RefSeq" id="WP_052881740.1">
    <property type="nucleotide sequence ID" value="NZ_CP010904.1"/>
</dbReference>
<dbReference type="GO" id="GO:0005524">
    <property type="term" value="F:ATP binding"/>
    <property type="evidence" value="ECO:0007669"/>
    <property type="project" value="UniProtKB-KW"/>
</dbReference>
<dbReference type="PANTHER" id="PTHR43071:SF1">
    <property type="entry name" value="2-AMINO-4-HYDROXY-6-HYDROXYMETHYLDIHYDROPTERIDINE PYROPHOSPHOKINASE"/>
    <property type="match status" value="1"/>
</dbReference>
<evidence type="ECO:0000313" key="14">
    <source>
        <dbReference type="EMBL" id="AKJ64405.1"/>
    </source>
</evidence>
<dbReference type="Proteomes" id="UP000035268">
    <property type="component" value="Chromosome"/>
</dbReference>
<keyword evidence="15" id="KW-1185">Reference proteome</keyword>
<keyword evidence="7" id="KW-0418">Kinase</keyword>
<keyword evidence="5" id="KW-0808">Transferase</keyword>
<dbReference type="GO" id="GO:0046654">
    <property type="term" value="P:tetrahydrofolate biosynthetic process"/>
    <property type="evidence" value="ECO:0007669"/>
    <property type="project" value="UniProtKB-UniPathway"/>
</dbReference>
<dbReference type="KEGG" id="vbl:L21SP4_01156"/>
<evidence type="ECO:0000256" key="12">
    <source>
        <dbReference type="ARBA" id="ARBA00033413"/>
    </source>
</evidence>
<dbReference type="GO" id="GO:0046656">
    <property type="term" value="P:folic acid biosynthetic process"/>
    <property type="evidence" value="ECO:0007669"/>
    <property type="project" value="UniProtKB-KW"/>
</dbReference>
<evidence type="ECO:0000256" key="9">
    <source>
        <dbReference type="ARBA" id="ARBA00022909"/>
    </source>
</evidence>
<evidence type="ECO:0000256" key="8">
    <source>
        <dbReference type="ARBA" id="ARBA00022840"/>
    </source>
</evidence>
<dbReference type="InterPro" id="IPR000550">
    <property type="entry name" value="Hppk"/>
</dbReference>